<dbReference type="AlphaFoldDB" id="A0A9P6RS50"/>
<reference evidence="2" key="1">
    <citation type="journal article" date="2020" name="Fungal Divers.">
        <title>Resolving the Mortierellaceae phylogeny through synthesis of multi-gene phylogenetics and phylogenomics.</title>
        <authorList>
            <person name="Vandepol N."/>
            <person name="Liber J."/>
            <person name="Desiro A."/>
            <person name="Na H."/>
            <person name="Kennedy M."/>
            <person name="Barry K."/>
            <person name="Grigoriev I.V."/>
            <person name="Miller A.N."/>
            <person name="O'Donnell K."/>
            <person name="Stajich J.E."/>
            <person name="Bonito G."/>
        </authorList>
    </citation>
    <scope>NUCLEOTIDE SEQUENCE</scope>
    <source>
        <strain evidence="2">REB-010B</strain>
    </source>
</reference>
<evidence type="ECO:0000313" key="2">
    <source>
        <dbReference type="EMBL" id="KAG0327101.1"/>
    </source>
</evidence>
<evidence type="ECO:0000313" key="3">
    <source>
        <dbReference type="Proteomes" id="UP000738325"/>
    </source>
</evidence>
<protein>
    <submittedName>
        <fullName evidence="2">Uncharacterized protein</fullName>
    </submittedName>
</protein>
<feature type="compositionally biased region" description="Basic residues" evidence="1">
    <location>
        <begin position="429"/>
        <end position="442"/>
    </location>
</feature>
<organism evidence="2 3">
    <name type="scientific">Dissophora globulifera</name>
    <dbReference type="NCBI Taxonomy" id="979702"/>
    <lineage>
        <taxon>Eukaryota</taxon>
        <taxon>Fungi</taxon>
        <taxon>Fungi incertae sedis</taxon>
        <taxon>Mucoromycota</taxon>
        <taxon>Mortierellomycotina</taxon>
        <taxon>Mortierellomycetes</taxon>
        <taxon>Mortierellales</taxon>
        <taxon>Mortierellaceae</taxon>
        <taxon>Dissophora</taxon>
    </lineage>
</organism>
<feature type="region of interest" description="Disordered" evidence="1">
    <location>
        <begin position="407"/>
        <end position="458"/>
    </location>
</feature>
<dbReference type="EMBL" id="JAAAIP010000064">
    <property type="protein sequence ID" value="KAG0327101.1"/>
    <property type="molecule type" value="Genomic_DNA"/>
</dbReference>
<feature type="region of interest" description="Disordered" evidence="1">
    <location>
        <begin position="180"/>
        <end position="210"/>
    </location>
</feature>
<dbReference type="OrthoDB" id="2447952at2759"/>
<proteinExistence type="predicted"/>
<accession>A0A9P6RS50</accession>
<gene>
    <name evidence="2" type="ORF">BGZ99_008316</name>
</gene>
<keyword evidence="3" id="KW-1185">Reference proteome</keyword>
<sequence length="512" mass="54866">MSAKPSHPPHLAHHQDDTPWLKYPGPDKAANDHSRSFAPASPDHPPFARAHPHAPALKHKRSASRLHSSNTSNASLPMSLAGSNSSCDSLGHHFHASPSLSSTKPRTLSEELAFTFQANTTNVSSSVVDTNMPHAASSRTSYPSPISPSDLLGIPDRSTTLAASSFSSSSSTAMSPLLGQDLQADSSSPKSGPASPKPRPSPLSIDTSFNNATAVPGSRFAYHSVTSYAKTNPQLVALDRIQLSGRAASKVIHRSNAPEHDDGFADIDGEQQPDDLVLNDMPLEMEETVTSTAVTIVGSTPEFGIGAFRDQRARDDAIMGLDSTEPPKKRQRSTAAVLLGAAVETVIFTSAVALSAYQLLTGKGRQQLDANLAVTEGPTTNESSESNQVLETKKPVVHVKSVPVSIQARSLRHKTSGPLGKSLHPHMNSQRHKSRHHKSSYKSRHDLSTSLPHSFGDDSDFLKGGELTLLERPNTGTEDNDEQFLRMEAQLSSLIAEGKRALNSRIPTWTEA</sequence>
<evidence type="ECO:0000256" key="1">
    <source>
        <dbReference type="SAM" id="MobiDB-lite"/>
    </source>
</evidence>
<feature type="compositionally biased region" description="Polar residues" evidence="1">
    <location>
        <begin position="65"/>
        <end position="88"/>
    </location>
</feature>
<feature type="compositionally biased region" description="Basic residues" evidence="1">
    <location>
        <begin position="50"/>
        <end position="64"/>
    </location>
</feature>
<comment type="caution">
    <text evidence="2">The sequence shown here is derived from an EMBL/GenBank/DDBJ whole genome shotgun (WGS) entry which is preliminary data.</text>
</comment>
<feature type="region of interest" description="Disordered" evidence="1">
    <location>
        <begin position="133"/>
        <end position="153"/>
    </location>
</feature>
<feature type="region of interest" description="Disordered" evidence="1">
    <location>
        <begin position="1"/>
        <end position="105"/>
    </location>
</feature>
<name>A0A9P6RS50_9FUNG</name>
<dbReference type="Proteomes" id="UP000738325">
    <property type="component" value="Unassembled WGS sequence"/>
</dbReference>